<keyword evidence="14" id="KW-1185">Reference proteome</keyword>
<dbReference type="Pfam" id="PF00664">
    <property type="entry name" value="ABC_membrane"/>
    <property type="match status" value="1"/>
</dbReference>
<dbReference type="InterPro" id="IPR011527">
    <property type="entry name" value="ABC1_TM_dom"/>
</dbReference>
<dbReference type="GO" id="GO:0005886">
    <property type="term" value="C:plasma membrane"/>
    <property type="evidence" value="ECO:0007669"/>
    <property type="project" value="UniProtKB-SubCell"/>
</dbReference>
<evidence type="ECO:0000256" key="5">
    <source>
        <dbReference type="ARBA" id="ARBA00022741"/>
    </source>
</evidence>
<dbReference type="EMBL" id="CP045119">
    <property type="protein sequence ID" value="QIN82492.1"/>
    <property type="molecule type" value="Genomic_DNA"/>
</dbReference>
<dbReference type="InterPro" id="IPR027417">
    <property type="entry name" value="P-loop_NTPase"/>
</dbReference>
<name>A0A6G8Q7T1_9ACTN</name>
<dbReference type="PANTHER" id="PTHR43394">
    <property type="entry name" value="ATP-DEPENDENT PERMEASE MDL1, MITOCHONDRIAL"/>
    <property type="match status" value="1"/>
</dbReference>
<dbReference type="Pfam" id="PF00005">
    <property type="entry name" value="ABC_tran"/>
    <property type="match status" value="1"/>
</dbReference>
<dbReference type="SMART" id="SM00382">
    <property type="entry name" value="AAA"/>
    <property type="match status" value="1"/>
</dbReference>
<evidence type="ECO:0000256" key="6">
    <source>
        <dbReference type="ARBA" id="ARBA00022840"/>
    </source>
</evidence>
<evidence type="ECO:0000259" key="11">
    <source>
        <dbReference type="PROSITE" id="PS50893"/>
    </source>
</evidence>
<dbReference type="InterPro" id="IPR003593">
    <property type="entry name" value="AAA+_ATPase"/>
</dbReference>
<evidence type="ECO:0000313" key="13">
    <source>
        <dbReference type="EMBL" id="QIN82492.1"/>
    </source>
</evidence>
<evidence type="ECO:0000256" key="7">
    <source>
        <dbReference type="ARBA" id="ARBA00022989"/>
    </source>
</evidence>
<dbReference type="InterPro" id="IPR003439">
    <property type="entry name" value="ABC_transporter-like_ATP-bd"/>
</dbReference>
<evidence type="ECO:0000259" key="12">
    <source>
        <dbReference type="PROSITE" id="PS50929"/>
    </source>
</evidence>
<dbReference type="Gene3D" id="3.40.50.300">
    <property type="entry name" value="P-loop containing nucleotide triphosphate hydrolases"/>
    <property type="match status" value="1"/>
</dbReference>
<evidence type="ECO:0000256" key="4">
    <source>
        <dbReference type="ARBA" id="ARBA00022692"/>
    </source>
</evidence>
<feature type="transmembrane region" description="Helical" evidence="10">
    <location>
        <begin position="178"/>
        <end position="196"/>
    </location>
</feature>
<keyword evidence="4 10" id="KW-0812">Transmembrane</keyword>
<sequence length="600" mass="66646">MKERTKFMQVVFGYLRGAKVSLALAAACTIGLTLTELLKPWPIKIVFDYVLLQRPLPGYLSFFEVFGDGRVAFLVAMSGAMVLIAVLTGAFTYLQVYITSRIGNELVYTLRRTLFAHLQRLSLSFHNKTRSGEHMTKIVSDTNTLKDVFAESALTASAHILTFFGMFTIMLFLDWRLFLVVLATVPLLGATLYYRYRASKASSKRQRKREAVIATRINEVMSTVPLVQAFGREPHEQERFEAESSEFLEESIRNARIEAVASRAVVVIGAIGTAAVVLVGALQVIAGRISPGDLLLFTSYVQSMYRPVRNLARLSNKYSKAVVGAERINEILEVEPEIQDRPDAVEAPKLKGAVAFENVSFDYEDDEDGVLEDVSFAVEPGQRVALVGASGAGKSTMVSLILRLYQPKAGRILIDGRDIRDYKLRSLRRQIGIVLQDSVLFGATIRENIAYGRLDATDEEIEAAARAANAHEFIAGLEKGYDTVLGERGDTLSGGQRQRIAIARAVVRDARVLILDEPMTGLDAESEARVQEALDRLMAGRTSFLITHDLHAVTGADQVLVLENGRIVEQGQHDELMAKSDRYRRLNDLKTGRREPLRDR</sequence>
<dbReference type="Gene3D" id="1.20.1560.10">
    <property type="entry name" value="ABC transporter type 1, transmembrane domain"/>
    <property type="match status" value="1"/>
</dbReference>
<gene>
    <name evidence="13" type="ORF">GBA63_07415</name>
</gene>
<feature type="transmembrane region" description="Helical" evidence="10">
    <location>
        <begin position="153"/>
        <end position="172"/>
    </location>
</feature>
<protein>
    <submittedName>
        <fullName evidence="13">ATP-binding cassette domain-containing protein</fullName>
    </submittedName>
</protein>
<dbReference type="GO" id="GO:0015421">
    <property type="term" value="F:ABC-type oligopeptide transporter activity"/>
    <property type="evidence" value="ECO:0007669"/>
    <property type="project" value="TreeGrafter"/>
</dbReference>
<comment type="similarity">
    <text evidence="9">Belongs to the ABC transporter superfamily. Siderophore-Fe(3+) uptake transporter (SIUT) (TC 3.A.1.21) family.</text>
</comment>
<comment type="subcellular location">
    <subcellularLocation>
        <location evidence="1">Cell inner membrane</location>
        <topology evidence="1">Multi-pass membrane protein</topology>
    </subcellularLocation>
</comment>
<keyword evidence="6 13" id="KW-0067">ATP-binding</keyword>
<dbReference type="PROSITE" id="PS50893">
    <property type="entry name" value="ABC_TRANSPORTER_2"/>
    <property type="match status" value="1"/>
</dbReference>
<proteinExistence type="inferred from homology"/>
<dbReference type="PROSITE" id="PS50929">
    <property type="entry name" value="ABC_TM1F"/>
    <property type="match status" value="1"/>
</dbReference>
<evidence type="ECO:0000256" key="2">
    <source>
        <dbReference type="ARBA" id="ARBA00022448"/>
    </source>
</evidence>
<dbReference type="FunFam" id="3.40.50.300:FF:000221">
    <property type="entry name" value="Multidrug ABC transporter ATP-binding protein"/>
    <property type="match status" value="1"/>
</dbReference>
<feature type="transmembrane region" description="Helical" evidence="10">
    <location>
        <begin position="264"/>
        <end position="286"/>
    </location>
</feature>
<keyword evidence="8 10" id="KW-0472">Membrane</keyword>
<dbReference type="SUPFAM" id="SSF52540">
    <property type="entry name" value="P-loop containing nucleoside triphosphate hydrolases"/>
    <property type="match status" value="1"/>
</dbReference>
<evidence type="ECO:0000256" key="3">
    <source>
        <dbReference type="ARBA" id="ARBA00022475"/>
    </source>
</evidence>
<keyword evidence="3" id="KW-1003">Cell membrane</keyword>
<dbReference type="InterPro" id="IPR036640">
    <property type="entry name" value="ABC1_TM_sf"/>
</dbReference>
<dbReference type="GO" id="GO:0005524">
    <property type="term" value="F:ATP binding"/>
    <property type="evidence" value="ECO:0007669"/>
    <property type="project" value="UniProtKB-KW"/>
</dbReference>
<dbReference type="PROSITE" id="PS00211">
    <property type="entry name" value="ABC_TRANSPORTER_1"/>
    <property type="match status" value="1"/>
</dbReference>
<reference evidence="13 14" key="1">
    <citation type="submission" date="2019-10" db="EMBL/GenBank/DDBJ databases">
        <title>Rubrobacter sp nov SCSIO 52090 isolated from a deep-sea sediment in the South China Sea.</title>
        <authorList>
            <person name="Chen R.W."/>
        </authorList>
    </citation>
    <scope>NUCLEOTIDE SEQUENCE [LARGE SCALE GENOMIC DNA]</scope>
    <source>
        <strain evidence="13 14">SCSIO 52909</strain>
    </source>
</reference>
<organism evidence="13 14">
    <name type="scientific">Rubrobacter tropicus</name>
    <dbReference type="NCBI Taxonomy" id="2653851"/>
    <lineage>
        <taxon>Bacteria</taxon>
        <taxon>Bacillati</taxon>
        <taxon>Actinomycetota</taxon>
        <taxon>Rubrobacteria</taxon>
        <taxon>Rubrobacterales</taxon>
        <taxon>Rubrobacteraceae</taxon>
        <taxon>Rubrobacter</taxon>
    </lineage>
</organism>
<keyword evidence="5" id="KW-0547">Nucleotide-binding</keyword>
<evidence type="ECO:0000313" key="14">
    <source>
        <dbReference type="Proteomes" id="UP000501452"/>
    </source>
</evidence>
<feature type="domain" description="ABC transmembrane type-1" evidence="12">
    <location>
        <begin position="23"/>
        <end position="320"/>
    </location>
</feature>
<evidence type="ECO:0000256" key="8">
    <source>
        <dbReference type="ARBA" id="ARBA00023136"/>
    </source>
</evidence>
<evidence type="ECO:0000256" key="9">
    <source>
        <dbReference type="ARBA" id="ARBA00023455"/>
    </source>
</evidence>
<evidence type="ECO:0000256" key="1">
    <source>
        <dbReference type="ARBA" id="ARBA00004429"/>
    </source>
</evidence>
<dbReference type="CDD" id="cd18564">
    <property type="entry name" value="ABC_6TM_exporter_like"/>
    <property type="match status" value="1"/>
</dbReference>
<dbReference type="PANTHER" id="PTHR43394:SF1">
    <property type="entry name" value="ATP-BINDING CASSETTE SUB-FAMILY B MEMBER 10, MITOCHONDRIAL"/>
    <property type="match status" value="1"/>
</dbReference>
<accession>A0A6G8Q7T1</accession>
<dbReference type="InterPro" id="IPR039421">
    <property type="entry name" value="Type_1_exporter"/>
</dbReference>
<dbReference type="InterPro" id="IPR017871">
    <property type="entry name" value="ABC_transporter-like_CS"/>
</dbReference>
<dbReference type="KEGG" id="rub:GBA63_07415"/>
<dbReference type="GO" id="GO:0016887">
    <property type="term" value="F:ATP hydrolysis activity"/>
    <property type="evidence" value="ECO:0007669"/>
    <property type="project" value="InterPro"/>
</dbReference>
<keyword evidence="7 10" id="KW-1133">Transmembrane helix</keyword>
<feature type="transmembrane region" description="Helical" evidence="10">
    <location>
        <begin position="71"/>
        <end position="94"/>
    </location>
</feature>
<evidence type="ECO:0000256" key="10">
    <source>
        <dbReference type="SAM" id="Phobius"/>
    </source>
</evidence>
<dbReference type="AlphaFoldDB" id="A0A6G8Q7T1"/>
<feature type="domain" description="ABC transporter" evidence="11">
    <location>
        <begin position="354"/>
        <end position="589"/>
    </location>
</feature>
<dbReference type="RefSeq" id="WP_166174888.1">
    <property type="nucleotide sequence ID" value="NZ_CP045119.1"/>
</dbReference>
<dbReference type="SUPFAM" id="SSF90123">
    <property type="entry name" value="ABC transporter transmembrane region"/>
    <property type="match status" value="1"/>
</dbReference>
<dbReference type="Proteomes" id="UP000501452">
    <property type="component" value="Chromosome"/>
</dbReference>
<keyword evidence="2" id="KW-0813">Transport</keyword>